<reference evidence="2" key="1">
    <citation type="submission" date="2018-05" db="EMBL/GenBank/DDBJ databases">
        <title>Draft genome of Mucuna pruriens seed.</title>
        <authorList>
            <person name="Nnadi N.E."/>
            <person name="Vos R."/>
            <person name="Hasami M.H."/>
            <person name="Devisetty U.K."/>
            <person name="Aguiy J.C."/>
        </authorList>
    </citation>
    <scope>NUCLEOTIDE SEQUENCE [LARGE SCALE GENOMIC DNA]</scope>
    <source>
        <strain evidence="2">JCA_2017</strain>
    </source>
</reference>
<keyword evidence="3" id="KW-1185">Reference proteome</keyword>
<organism evidence="2 3">
    <name type="scientific">Mucuna pruriens</name>
    <name type="common">Velvet bean</name>
    <name type="synonym">Dolichos pruriens</name>
    <dbReference type="NCBI Taxonomy" id="157652"/>
    <lineage>
        <taxon>Eukaryota</taxon>
        <taxon>Viridiplantae</taxon>
        <taxon>Streptophyta</taxon>
        <taxon>Embryophyta</taxon>
        <taxon>Tracheophyta</taxon>
        <taxon>Spermatophyta</taxon>
        <taxon>Magnoliopsida</taxon>
        <taxon>eudicotyledons</taxon>
        <taxon>Gunneridae</taxon>
        <taxon>Pentapetalae</taxon>
        <taxon>rosids</taxon>
        <taxon>fabids</taxon>
        <taxon>Fabales</taxon>
        <taxon>Fabaceae</taxon>
        <taxon>Papilionoideae</taxon>
        <taxon>50 kb inversion clade</taxon>
        <taxon>NPAAA clade</taxon>
        <taxon>indigoferoid/millettioid clade</taxon>
        <taxon>Phaseoleae</taxon>
        <taxon>Mucuna</taxon>
    </lineage>
</organism>
<dbReference type="Pfam" id="PF22936">
    <property type="entry name" value="Pol_BBD"/>
    <property type="match status" value="1"/>
</dbReference>
<comment type="caution">
    <text evidence="2">The sequence shown here is derived from an EMBL/GenBank/DDBJ whole genome shotgun (WGS) entry which is preliminary data.</text>
</comment>
<evidence type="ECO:0000313" key="3">
    <source>
        <dbReference type="Proteomes" id="UP000257109"/>
    </source>
</evidence>
<evidence type="ECO:0000313" key="2">
    <source>
        <dbReference type="EMBL" id="RDX84679.1"/>
    </source>
</evidence>
<sequence length="130" mass="14976">MMLNLVKVQKVKVVRTSIMEEKEITKVEIKEIIKEDEVTISTKKETTTSYHTIREEVKIILVLSIECNNHMCVENDLFSIFDEAVKSIVKFRNNINIPILGKGQVPIKLKDGSQISSLTFYILLVFITIY</sequence>
<dbReference type="InterPro" id="IPR054722">
    <property type="entry name" value="PolX-like_BBD"/>
</dbReference>
<feature type="domain" description="Retrovirus-related Pol polyprotein from transposon TNT 1-94-like beta-barrel" evidence="1">
    <location>
        <begin position="67"/>
        <end position="116"/>
    </location>
</feature>
<proteinExistence type="predicted"/>
<feature type="non-terminal residue" evidence="2">
    <location>
        <position position="1"/>
    </location>
</feature>
<dbReference type="OrthoDB" id="2015125at2759"/>
<accession>A0A371G2A0</accession>
<name>A0A371G2A0_MUCPR</name>
<gene>
    <name evidence="2" type="ORF">CR513_34239</name>
</gene>
<dbReference type="EMBL" id="QJKJ01006978">
    <property type="protein sequence ID" value="RDX84679.1"/>
    <property type="molecule type" value="Genomic_DNA"/>
</dbReference>
<dbReference type="Proteomes" id="UP000257109">
    <property type="component" value="Unassembled WGS sequence"/>
</dbReference>
<dbReference type="AlphaFoldDB" id="A0A371G2A0"/>
<protein>
    <recommendedName>
        <fullName evidence="1">Retrovirus-related Pol polyprotein from transposon TNT 1-94-like beta-barrel domain-containing protein</fullName>
    </recommendedName>
</protein>
<evidence type="ECO:0000259" key="1">
    <source>
        <dbReference type="Pfam" id="PF22936"/>
    </source>
</evidence>